<evidence type="ECO:0000256" key="2">
    <source>
        <dbReference type="ARBA" id="ARBA00023163"/>
    </source>
</evidence>
<organism evidence="5 6">
    <name type="scientific">Erythroxylum novogranatense</name>
    <dbReference type="NCBI Taxonomy" id="1862640"/>
    <lineage>
        <taxon>Eukaryota</taxon>
        <taxon>Viridiplantae</taxon>
        <taxon>Streptophyta</taxon>
        <taxon>Embryophyta</taxon>
        <taxon>Tracheophyta</taxon>
        <taxon>Spermatophyta</taxon>
        <taxon>Magnoliopsida</taxon>
        <taxon>eudicotyledons</taxon>
        <taxon>Gunneridae</taxon>
        <taxon>Pentapetalae</taxon>
        <taxon>rosids</taxon>
        <taxon>fabids</taxon>
        <taxon>Malpighiales</taxon>
        <taxon>Erythroxylaceae</taxon>
        <taxon>Erythroxylum</taxon>
    </lineage>
</organism>
<proteinExistence type="predicted"/>
<dbReference type="PROSITE" id="PS51525">
    <property type="entry name" value="NET"/>
    <property type="match status" value="1"/>
</dbReference>
<sequence>MTGRFHSSVVKISASFPACYFLYSFFPFSRSTPGAGSGIRSVPVPNALSTSAYSPSTIYAIWRDGEDSICIIMSEVGASAGQNTNGPDYFAYYTREVKRLLSEDDELLPFSTEVTGDKCREITRLSDYKRERLHSLLRNAVVILSPQVDQLVNPVANMRQLQSYIKNKKFTLQRTSAASHDDKNQAPDKKLEMSSSSSSNSSTAFIGSDNDDLQFLLNNDSSLVEGILKKHSDELLNTLGHMEEQLEELLDSVMSTCRAMTIFEKQQLCKLIQKLPSENLNRVAEIVQPGKKMEIKHQDEIFNNLEQEDNATLWRLYYYVEAVEKARQLSVIPSSD</sequence>
<dbReference type="Gene3D" id="1.20.1270.220">
    <property type="match status" value="1"/>
</dbReference>
<evidence type="ECO:0000313" key="5">
    <source>
        <dbReference type="EMBL" id="KAJ8749978.1"/>
    </source>
</evidence>
<feature type="domain" description="NET" evidence="4">
    <location>
        <begin position="250"/>
        <end position="331"/>
    </location>
</feature>
<evidence type="ECO:0000256" key="3">
    <source>
        <dbReference type="SAM" id="MobiDB-lite"/>
    </source>
</evidence>
<gene>
    <name evidence="5" type="ORF">K2173_013893</name>
</gene>
<evidence type="ECO:0000259" key="4">
    <source>
        <dbReference type="PROSITE" id="PS51525"/>
    </source>
</evidence>
<reference evidence="5 6" key="1">
    <citation type="submission" date="2021-09" db="EMBL/GenBank/DDBJ databases">
        <title>Genomic insights and catalytic innovation underlie evolution of tropane alkaloids biosynthesis.</title>
        <authorList>
            <person name="Wang Y.-J."/>
            <person name="Tian T."/>
            <person name="Huang J.-P."/>
            <person name="Huang S.-X."/>
        </authorList>
    </citation>
    <scope>NUCLEOTIDE SEQUENCE [LARGE SCALE GENOMIC DNA]</scope>
    <source>
        <strain evidence="5">KIB-2018</strain>
        <tissue evidence="5">Leaf</tissue>
    </source>
</reference>
<keyword evidence="1" id="KW-0805">Transcription regulation</keyword>
<dbReference type="EMBL" id="JAIWQS010000011">
    <property type="protein sequence ID" value="KAJ8749978.1"/>
    <property type="molecule type" value="Genomic_DNA"/>
</dbReference>
<protein>
    <recommendedName>
        <fullName evidence="4">NET domain-containing protein</fullName>
    </recommendedName>
</protein>
<evidence type="ECO:0000313" key="6">
    <source>
        <dbReference type="Proteomes" id="UP001159364"/>
    </source>
</evidence>
<dbReference type="InterPro" id="IPR038336">
    <property type="entry name" value="NET_sf"/>
</dbReference>
<feature type="compositionally biased region" description="Basic and acidic residues" evidence="3">
    <location>
        <begin position="179"/>
        <end position="192"/>
    </location>
</feature>
<dbReference type="Proteomes" id="UP001159364">
    <property type="component" value="Linkage Group LG11"/>
</dbReference>
<keyword evidence="6" id="KW-1185">Reference proteome</keyword>
<accession>A0AAV8SD39</accession>
<evidence type="ECO:0000256" key="1">
    <source>
        <dbReference type="ARBA" id="ARBA00023015"/>
    </source>
</evidence>
<dbReference type="PANTHER" id="PTHR45926">
    <property type="entry name" value="OSJNBA0053K19.4 PROTEIN"/>
    <property type="match status" value="1"/>
</dbReference>
<feature type="region of interest" description="Disordered" evidence="3">
    <location>
        <begin position="175"/>
        <end position="203"/>
    </location>
</feature>
<keyword evidence="2" id="KW-0804">Transcription</keyword>
<dbReference type="AlphaFoldDB" id="A0AAV8SD39"/>
<comment type="caution">
    <text evidence="5">The sequence shown here is derived from an EMBL/GenBank/DDBJ whole genome shotgun (WGS) entry which is preliminary data.</text>
</comment>
<dbReference type="Pfam" id="PF17035">
    <property type="entry name" value="BET"/>
    <property type="match status" value="1"/>
</dbReference>
<dbReference type="InterPro" id="IPR027353">
    <property type="entry name" value="NET_dom"/>
</dbReference>
<name>A0AAV8SD39_9ROSI</name>